<evidence type="ECO:0000313" key="4">
    <source>
        <dbReference type="Proteomes" id="UP001497512"/>
    </source>
</evidence>
<dbReference type="PROSITE" id="PS50088">
    <property type="entry name" value="ANK_REPEAT"/>
    <property type="match status" value="1"/>
</dbReference>
<sequence>MTPLHVAARDANNDKLLELLEKGVDPCIRERGGRTPCPVAMDKGHVMVFIAMWLAIVICGIGTQLQKISYASGIFYHHVIKILFGRLTTPLYLQALNKVARFVHGQVQPGAVAEASFFCTAAVYATPADAVPQLLGPLMDSILSALADTPVTGLSGDGPWAEFKVGRSPGLELSMTYQLNVQAIAVMCGGHALLQYEILLIRVIGAAFDTPLSKMAMDCDTRLWGQCSYSNGLGRRKPAYQFNYEPLEIPSDPGEGTCFKFFIRVVDYLRNEIAQCDETDVGQKHVKILMSLFCCTGLYLSSMDHEGNCMNKIHGFDGEVKSTFNETMADLFAKMLEQIARVRSISAGNHLSAWRGLTIRTGVMSQNFFDDWSGEDLH</sequence>
<keyword evidence="1" id="KW-0040">ANK repeat</keyword>
<feature type="transmembrane region" description="Helical" evidence="2">
    <location>
        <begin position="46"/>
        <end position="65"/>
    </location>
</feature>
<dbReference type="InterPro" id="IPR036770">
    <property type="entry name" value="Ankyrin_rpt-contain_sf"/>
</dbReference>
<evidence type="ECO:0008006" key="5">
    <source>
        <dbReference type="Google" id="ProtNLM"/>
    </source>
</evidence>
<keyword evidence="2" id="KW-0472">Membrane</keyword>
<dbReference type="InterPro" id="IPR002110">
    <property type="entry name" value="Ankyrin_rpt"/>
</dbReference>
<dbReference type="Gene3D" id="1.25.40.20">
    <property type="entry name" value="Ankyrin repeat-containing domain"/>
    <property type="match status" value="1"/>
</dbReference>
<keyword evidence="2" id="KW-0812">Transmembrane</keyword>
<accession>A0ABP0UWZ2</accession>
<dbReference type="InterPro" id="IPR035309">
    <property type="entry name" value="PSME4"/>
</dbReference>
<dbReference type="PROSITE" id="PS50297">
    <property type="entry name" value="ANK_REP_REGION"/>
    <property type="match status" value="1"/>
</dbReference>
<feature type="repeat" description="ANK" evidence="1">
    <location>
        <begin position="1"/>
        <end position="31"/>
    </location>
</feature>
<gene>
    <name evidence="3" type="ORF">CSSPTR1EN2_LOCUS21082</name>
</gene>
<proteinExistence type="predicted"/>
<name>A0ABP0UWZ2_9BRYO</name>
<organism evidence="3 4">
    <name type="scientific">Sphagnum troendelagicum</name>
    <dbReference type="NCBI Taxonomy" id="128251"/>
    <lineage>
        <taxon>Eukaryota</taxon>
        <taxon>Viridiplantae</taxon>
        <taxon>Streptophyta</taxon>
        <taxon>Embryophyta</taxon>
        <taxon>Bryophyta</taxon>
        <taxon>Sphagnophytina</taxon>
        <taxon>Sphagnopsida</taxon>
        <taxon>Sphagnales</taxon>
        <taxon>Sphagnaceae</taxon>
        <taxon>Sphagnum</taxon>
    </lineage>
</organism>
<dbReference type="SUPFAM" id="SSF48403">
    <property type="entry name" value="Ankyrin repeat"/>
    <property type="match status" value="1"/>
</dbReference>
<evidence type="ECO:0000256" key="1">
    <source>
        <dbReference type="PROSITE-ProRule" id="PRU00023"/>
    </source>
</evidence>
<dbReference type="PANTHER" id="PTHR32170:SF3">
    <property type="entry name" value="PROTEASOME ACTIVATOR COMPLEX SUBUNIT 4"/>
    <property type="match status" value="1"/>
</dbReference>
<protein>
    <recommendedName>
        <fullName evidence="5">Ankyrin repeat protein</fullName>
    </recommendedName>
</protein>
<keyword evidence="2" id="KW-1133">Transmembrane helix</keyword>
<keyword evidence="4" id="KW-1185">Reference proteome</keyword>
<evidence type="ECO:0000313" key="3">
    <source>
        <dbReference type="EMBL" id="CAK9232087.1"/>
    </source>
</evidence>
<dbReference type="Proteomes" id="UP001497512">
    <property type="component" value="Chromosome 7"/>
</dbReference>
<dbReference type="EMBL" id="OZ019899">
    <property type="protein sequence ID" value="CAK9232087.1"/>
    <property type="molecule type" value="Genomic_DNA"/>
</dbReference>
<evidence type="ECO:0000256" key="2">
    <source>
        <dbReference type="SAM" id="Phobius"/>
    </source>
</evidence>
<dbReference type="PANTHER" id="PTHR32170">
    <property type="entry name" value="PROTEASOME ACTIVATOR COMPLEX SUBUNIT 4"/>
    <property type="match status" value="1"/>
</dbReference>
<reference evidence="3" key="1">
    <citation type="submission" date="2024-02" db="EMBL/GenBank/DDBJ databases">
        <authorList>
            <consortium name="ELIXIR-Norway"/>
            <consortium name="Elixir Norway"/>
        </authorList>
    </citation>
    <scope>NUCLEOTIDE SEQUENCE</scope>
</reference>